<dbReference type="Proteomes" id="UP000007648">
    <property type="component" value="Unassembled WGS sequence"/>
</dbReference>
<feature type="region of interest" description="Disordered" evidence="1">
    <location>
        <begin position="1"/>
        <end position="117"/>
    </location>
</feature>
<organism evidence="2 3">
    <name type="scientific">Sarcophilus harrisii</name>
    <name type="common">Tasmanian devil</name>
    <name type="synonym">Sarcophilus laniarius</name>
    <dbReference type="NCBI Taxonomy" id="9305"/>
    <lineage>
        <taxon>Eukaryota</taxon>
        <taxon>Metazoa</taxon>
        <taxon>Chordata</taxon>
        <taxon>Craniata</taxon>
        <taxon>Vertebrata</taxon>
        <taxon>Euteleostomi</taxon>
        <taxon>Mammalia</taxon>
        <taxon>Metatheria</taxon>
        <taxon>Dasyuromorphia</taxon>
        <taxon>Dasyuridae</taxon>
        <taxon>Sarcophilus</taxon>
    </lineage>
</organism>
<feature type="compositionally biased region" description="Basic residues" evidence="1">
    <location>
        <begin position="58"/>
        <end position="70"/>
    </location>
</feature>
<feature type="region of interest" description="Disordered" evidence="1">
    <location>
        <begin position="211"/>
        <end position="230"/>
    </location>
</feature>
<protein>
    <submittedName>
        <fullName evidence="2">Uncharacterized protein</fullName>
    </submittedName>
</protein>
<feature type="compositionally biased region" description="Low complexity" evidence="1">
    <location>
        <begin position="176"/>
        <end position="186"/>
    </location>
</feature>
<sequence length="230" mass="23804">MSWDADSTSIELGNKANAVTGPGRRGRDATGVVTGPGNAASPAGGGRRSPGPPLGRGRLARHGGGGRKGKPGPANTSRRPPPRNSHKDSPPPCSPMTTIAFPGIKPQHVGSWDGSKKLRDISSRSLLSTTIPSGPQPIKRATSPVSSIGTWAWPRAQPSSACRCSWPDLSRSTRRVLSASSATASSPAGISKRRRDSKPWVKCITRNSAWGPGISGEPASSALNSGVPRD</sequence>
<name>A0A7N4PIT1_SARHA</name>
<feature type="compositionally biased region" description="Polar residues" evidence="1">
    <location>
        <begin position="1"/>
        <end position="11"/>
    </location>
</feature>
<keyword evidence="3" id="KW-1185">Reference proteome</keyword>
<evidence type="ECO:0000256" key="1">
    <source>
        <dbReference type="SAM" id="MobiDB-lite"/>
    </source>
</evidence>
<evidence type="ECO:0000313" key="2">
    <source>
        <dbReference type="Ensembl" id="ENSSHAP00000039117.1"/>
    </source>
</evidence>
<reference evidence="2 3" key="1">
    <citation type="journal article" date="2011" name="Proc. Natl. Acad. Sci. U.S.A.">
        <title>Genetic diversity and population structure of the endangered marsupial Sarcophilus harrisii (Tasmanian devil).</title>
        <authorList>
            <person name="Miller W."/>
            <person name="Hayes V.M."/>
            <person name="Ratan A."/>
            <person name="Petersen D.C."/>
            <person name="Wittekindt N.E."/>
            <person name="Miller J."/>
            <person name="Walenz B."/>
            <person name="Knight J."/>
            <person name="Qi J."/>
            <person name="Zhao F."/>
            <person name="Wang Q."/>
            <person name="Bedoya-Reina O.C."/>
            <person name="Katiyar N."/>
            <person name="Tomsho L.P."/>
            <person name="Kasson L.M."/>
            <person name="Hardie R.A."/>
            <person name="Woodbridge P."/>
            <person name="Tindall E.A."/>
            <person name="Bertelsen M.F."/>
            <person name="Dixon D."/>
            <person name="Pyecroft S."/>
            <person name="Helgen K.M."/>
            <person name="Lesk A.M."/>
            <person name="Pringle T.H."/>
            <person name="Patterson N."/>
            <person name="Zhang Y."/>
            <person name="Kreiss A."/>
            <person name="Woods G.M."/>
            <person name="Jones M.E."/>
            <person name="Schuster S.C."/>
        </authorList>
    </citation>
    <scope>NUCLEOTIDE SEQUENCE [LARGE SCALE GENOMIC DNA]</scope>
</reference>
<proteinExistence type="predicted"/>
<accession>A0A7N4PIT1</accession>
<dbReference type="GeneTree" id="ENSGT00860000135895"/>
<dbReference type="AlphaFoldDB" id="A0A7N4PIT1"/>
<reference evidence="2" key="2">
    <citation type="submission" date="2025-08" db="UniProtKB">
        <authorList>
            <consortium name="Ensembl"/>
        </authorList>
    </citation>
    <scope>IDENTIFICATION</scope>
</reference>
<feature type="region of interest" description="Disordered" evidence="1">
    <location>
        <begin position="176"/>
        <end position="199"/>
    </location>
</feature>
<dbReference type="InParanoid" id="A0A7N4PIT1"/>
<reference evidence="2" key="3">
    <citation type="submission" date="2025-09" db="UniProtKB">
        <authorList>
            <consortium name="Ensembl"/>
        </authorList>
    </citation>
    <scope>IDENTIFICATION</scope>
</reference>
<evidence type="ECO:0000313" key="3">
    <source>
        <dbReference type="Proteomes" id="UP000007648"/>
    </source>
</evidence>
<dbReference type="Ensembl" id="ENSSHAT00000042671.1">
    <property type="protein sequence ID" value="ENSSHAP00000039117.1"/>
    <property type="gene ID" value="ENSSHAG00000030642.1"/>
</dbReference>